<protein>
    <submittedName>
        <fullName evidence="1">Uncharacterized protein</fullName>
    </submittedName>
</protein>
<dbReference type="EMBL" id="CP021056">
    <property type="protein sequence ID" value="QXE22733.1"/>
    <property type="molecule type" value="Genomic_DNA"/>
</dbReference>
<dbReference type="KEGG" id="rsin:B6N60_01419"/>
<gene>
    <name evidence="1" type="ORF">B6N60_01419</name>
</gene>
<proteinExistence type="predicted"/>
<accession>A0A975T790</accession>
<dbReference type="Proteomes" id="UP000683511">
    <property type="component" value="Chromosome"/>
</dbReference>
<evidence type="ECO:0000313" key="2">
    <source>
        <dbReference type="Proteomes" id="UP000683511"/>
    </source>
</evidence>
<reference evidence="1" key="1">
    <citation type="submission" date="2017-04" db="EMBL/GenBank/DDBJ databases">
        <title>Genome deletions in a multicellular cyanobacterial endosymbiont for morphological adaptation in marine diatoms.</title>
        <authorList>
            <person name="Wang Y."/>
            <person name="Gao H."/>
            <person name="Li R."/>
            <person name="Xu X."/>
        </authorList>
    </citation>
    <scope>NUCLEOTIDE SEQUENCE</scope>
    <source>
        <strain evidence="1">FACHB 800</strain>
    </source>
</reference>
<keyword evidence="2" id="KW-1185">Reference proteome</keyword>
<dbReference type="AlphaFoldDB" id="A0A975T790"/>
<organism evidence="1 2">
    <name type="scientific">Richelia sinica FACHB-800</name>
    <dbReference type="NCBI Taxonomy" id="1357546"/>
    <lineage>
        <taxon>Bacteria</taxon>
        <taxon>Bacillati</taxon>
        <taxon>Cyanobacteriota</taxon>
        <taxon>Cyanophyceae</taxon>
        <taxon>Nostocales</taxon>
        <taxon>Nostocaceae</taxon>
        <taxon>Richelia</taxon>
    </lineage>
</organism>
<name>A0A975T790_9NOST</name>
<sequence length="46" mass="5200">MVNLAYLFEDNVSLLNIIQNLDSATLISWKDFKPSMPIGDKFAVLN</sequence>
<evidence type="ECO:0000313" key="1">
    <source>
        <dbReference type="EMBL" id="QXE22733.1"/>
    </source>
</evidence>